<evidence type="ECO:0000256" key="1">
    <source>
        <dbReference type="SAM" id="SignalP"/>
    </source>
</evidence>
<sequence>MKVFLSIGAFLLASGTTLVAAFSSQPLHSSCTRIQQPGTTFTIFAAEDDSEVGLSEDNAATTEEAPKVAVKCPDCDMCDGSGRILGGIGVVLTWWPIKAYRPCPNFIENGGRYVRSGQGLDEIAFGRDSTFQLDE</sequence>
<dbReference type="AlphaFoldDB" id="A0AAD8YKJ4"/>
<dbReference type="EMBL" id="JATAAI010000003">
    <property type="protein sequence ID" value="KAK1746962.1"/>
    <property type="molecule type" value="Genomic_DNA"/>
</dbReference>
<comment type="caution">
    <text evidence="2">The sequence shown here is derived from an EMBL/GenBank/DDBJ whole genome shotgun (WGS) entry which is preliminary data.</text>
</comment>
<dbReference type="Proteomes" id="UP001224775">
    <property type="component" value="Unassembled WGS sequence"/>
</dbReference>
<gene>
    <name evidence="2" type="ORF">QTG54_002306</name>
</gene>
<name>A0AAD8YKJ4_9STRA</name>
<feature type="signal peptide" evidence="1">
    <location>
        <begin position="1"/>
        <end position="21"/>
    </location>
</feature>
<dbReference type="PANTHER" id="PTHR47721:SF2">
    <property type="entry name" value="OS01G0235100 PROTEIN"/>
    <property type="match status" value="1"/>
</dbReference>
<protein>
    <submittedName>
        <fullName evidence="2">Uncharacterized protein</fullName>
    </submittedName>
</protein>
<keyword evidence="3" id="KW-1185">Reference proteome</keyword>
<evidence type="ECO:0000313" key="2">
    <source>
        <dbReference type="EMBL" id="KAK1746962.1"/>
    </source>
</evidence>
<evidence type="ECO:0000313" key="3">
    <source>
        <dbReference type="Proteomes" id="UP001224775"/>
    </source>
</evidence>
<proteinExistence type="predicted"/>
<keyword evidence="1" id="KW-0732">Signal</keyword>
<organism evidence="2 3">
    <name type="scientific">Skeletonema marinoi</name>
    <dbReference type="NCBI Taxonomy" id="267567"/>
    <lineage>
        <taxon>Eukaryota</taxon>
        <taxon>Sar</taxon>
        <taxon>Stramenopiles</taxon>
        <taxon>Ochrophyta</taxon>
        <taxon>Bacillariophyta</taxon>
        <taxon>Coscinodiscophyceae</taxon>
        <taxon>Thalassiosirophycidae</taxon>
        <taxon>Thalassiosirales</taxon>
        <taxon>Skeletonemataceae</taxon>
        <taxon>Skeletonema</taxon>
        <taxon>Skeletonema marinoi-dohrnii complex</taxon>
    </lineage>
</organism>
<dbReference type="PANTHER" id="PTHR47721">
    <property type="entry name" value="OS01G0235100 PROTEIN"/>
    <property type="match status" value="1"/>
</dbReference>
<reference evidence="2" key="1">
    <citation type="submission" date="2023-06" db="EMBL/GenBank/DDBJ databases">
        <title>Survivors Of The Sea: Transcriptome response of Skeletonema marinoi to long-term dormancy.</title>
        <authorList>
            <person name="Pinder M.I.M."/>
            <person name="Kourtchenko O."/>
            <person name="Robertson E.K."/>
            <person name="Larsson T."/>
            <person name="Maumus F."/>
            <person name="Osuna-Cruz C.M."/>
            <person name="Vancaester E."/>
            <person name="Stenow R."/>
            <person name="Vandepoele K."/>
            <person name="Ploug H."/>
            <person name="Bruchert V."/>
            <person name="Godhe A."/>
            <person name="Topel M."/>
        </authorList>
    </citation>
    <scope>NUCLEOTIDE SEQUENCE</scope>
    <source>
        <strain evidence="2">R05AC</strain>
    </source>
</reference>
<accession>A0AAD8YKJ4</accession>
<feature type="chain" id="PRO_5042039637" evidence="1">
    <location>
        <begin position="22"/>
        <end position="135"/>
    </location>
</feature>